<organism evidence="1">
    <name type="scientific">viral metagenome</name>
    <dbReference type="NCBI Taxonomy" id="1070528"/>
    <lineage>
        <taxon>unclassified sequences</taxon>
        <taxon>metagenomes</taxon>
        <taxon>organismal metagenomes</taxon>
    </lineage>
</organism>
<protein>
    <submittedName>
        <fullName evidence="1">Uncharacterized protein</fullName>
    </submittedName>
</protein>
<name>A0A6C0E4S1_9ZZZZ</name>
<evidence type="ECO:0000313" key="1">
    <source>
        <dbReference type="EMBL" id="QHT23453.1"/>
    </source>
</evidence>
<accession>A0A6C0E4S1</accession>
<dbReference type="EMBL" id="MN739731">
    <property type="protein sequence ID" value="QHT23453.1"/>
    <property type="molecule type" value="Genomic_DNA"/>
</dbReference>
<sequence length="109" mass="13465">MSLQIFKERIPSHILFDLLEDLCVKNEKYYIFNNISYKKGIFTEKINDFLNTCKPYYFTSKQKYLDRKITYNKFMTVVRQICNMNNIVYTSKIKYDKSLYEIEYYIYYN</sequence>
<proteinExistence type="predicted"/>
<reference evidence="1" key="1">
    <citation type="journal article" date="2020" name="Nature">
        <title>Giant virus diversity and host interactions through global metagenomics.</title>
        <authorList>
            <person name="Schulz F."/>
            <person name="Roux S."/>
            <person name="Paez-Espino D."/>
            <person name="Jungbluth S."/>
            <person name="Walsh D.A."/>
            <person name="Denef V.J."/>
            <person name="McMahon K.D."/>
            <person name="Konstantinidis K.T."/>
            <person name="Eloe-Fadrosh E.A."/>
            <person name="Kyrpides N.C."/>
            <person name="Woyke T."/>
        </authorList>
    </citation>
    <scope>NUCLEOTIDE SEQUENCE</scope>
    <source>
        <strain evidence="1">GVMAG-M-3300023179-116</strain>
    </source>
</reference>
<dbReference type="AlphaFoldDB" id="A0A6C0E4S1"/>